<feature type="binding site" evidence="1">
    <location>
        <position position="66"/>
    </location>
    <ligand>
        <name>substrate</name>
    </ligand>
</feature>
<dbReference type="SUPFAM" id="SSF56042">
    <property type="entry name" value="PurM C-terminal domain-like"/>
    <property type="match status" value="1"/>
</dbReference>
<feature type="binding site" evidence="1">
    <location>
        <position position="222"/>
    </location>
    <ligand>
        <name>ATP</name>
        <dbReference type="ChEBI" id="CHEBI:30616"/>
    </ligand>
</feature>
<evidence type="ECO:0000259" key="2">
    <source>
        <dbReference type="Pfam" id="PF00586"/>
    </source>
</evidence>
<dbReference type="InterPro" id="IPR006283">
    <property type="entry name" value="ThiL-like"/>
</dbReference>
<proteinExistence type="inferred from homology"/>
<dbReference type="PANTHER" id="PTHR30270">
    <property type="entry name" value="THIAMINE-MONOPHOSPHATE KINASE"/>
    <property type="match status" value="1"/>
</dbReference>
<dbReference type="GO" id="GO:0000287">
    <property type="term" value="F:magnesium ion binding"/>
    <property type="evidence" value="ECO:0007669"/>
    <property type="project" value="UniProtKB-UniRule"/>
</dbReference>
<dbReference type="Pfam" id="PF02769">
    <property type="entry name" value="AIRS_C"/>
    <property type="match status" value="1"/>
</dbReference>
<keyword evidence="5" id="KW-1185">Reference proteome</keyword>
<feature type="binding site" evidence="1">
    <location>
        <begin position="134"/>
        <end position="135"/>
    </location>
    <ligand>
        <name>ATP</name>
        <dbReference type="ChEBI" id="CHEBI:30616"/>
    </ligand>
</feature>
<comment type="catalytic activity">
    <reaction evidence="1">
        <text>thiamine phosphate + ATP = thiamine diphosphate + ADP</text>
        <dbReference type="Rhea" id="RHEA:15913"/>
        <dbReference type="ChEBI" id="CHEBI:30616"/>
        <dbReference type="ChEBI" id="CHEBI:37575"/>
        <dbReference type="ChEBI" id="CHEBI:58937"/>
        <dbReference type="ChEBI" id="CHEBI:456216"/>
        <dbReference type="EC" id="2.7.4.16"/>
    </reaction>
</comment>
<keyword evidence="1" id="KW-0479">Metal-binding</keyword>
<dbReference type="STRING" id="349307.Mthe_1093"/>
<dbReference type="AlphaFoldDB" id="A0B852"/>
<comment type="function">
    <text evidence="1">Catalyzes the ATP-dependent phosphorylation of thiamine-monophosphate (TMP) to form thiamine-pyrophosphate (TPP), the active form of vitamin B1.</text>
</comment>
<accession>A0B852</accession>
<comment type="caution">
    <text evidence="1">Lacks conserved residue(s) required for the propagation of feature annotation.</text>
</comment>
<evidence type="ECO:0000313" key="4">
    <source>
        <dbReference type="EMBL" id="ABK14876.1"/>
    </source>
</evidence>
<dbReference type="Proteomes" id="UP000000674">
    <property type="component" value="Chromosome"/>
</dbReference>
<dbReference type="Pfam" id="PF00586">
    <property type="entry name" value="AIRS"/>
    <property type="match status" value="1"/>
</dbReference>
<gene>
    <name evidence="1" type="primary">thiL</name>
    <name evidence="4" type="ordered locus">Mthe_1093</name>
</gene>
<dbReference type="UniPathway" id="UPA00060">
    <property type="reaction ID" value="UER00142"/>
</dbReference>
<dbReference type="CDD" id="cd02194">
    <property type="entry name" value="ThiL"/>
    <property type="match status" value="1"/>
</dbReference>
<comment type="miscellaneous">
    <text evidence="1">Reaction mechanism of ThiL seems to utilize a direct, inline transfer of the gamma-phosphate of ATP to TMP rather than a phosphorylated enzyme intermediate.</text>
</comment>
<keyword evidence="1" id="KW-0460">Magnesium</keyword>
<dbReference type="Gene3D" id="3.90.650.10">
    <property type="entry name" value="PurM-like C-terminal domain"/>
    <property type="match status" value="1"/>
</dbReference>
<comment type="similarity">
    <text evidence="1">Belongs to the thiamine-monophosphate kinase family.</text>
</comment>
<dbReference type="GO" id="GO:0009030">
    <property type="term" value="F:thiamine-phosphate kinase activity"/>
    <property type="evidence" value="ECO:0007669"/>
    <property type="project" value="UniProtKB-UniRule"/>
</dbReference>
<reference evidence="4 5" key="1">
    <citation type="submission" date="2006-10" db="EMBL/GenBank/DDBJ databases">
        <title>Complete sequence of Methanosaeta thermophila PT.</title>
        <authorList>
            <consortium name="US DOE Joint Genome Institute"/>
            <person name="Copeland A."/>
            <person name="Lucas S."/>
            <person name="Lapidus A."/>
            <person name="Barry K."/>
            <person name="Detter J.C."/>
            <person name="Glavina del Rio T."/>
            <person name="Hammon N."/>
            <person name="Israni S."/>
            <person name="Pitluck S."/>
            <person name="Chain P."/>
            <person name="Malfatti S."/>
            <person name="Shin M."/>
            <person name="Vergez L."/>
            <person name="Schmutz J."/>
            <person name="Larimer F."/>
            <person name="Land M."/>
            <person name="Hauser L."/>
            <person name="Kyrpides N."/>
            <person name="Kim E."/>
            <person name="Smith K.S."/>
            <person name="Ingram-Smith C."/>
            <person name="Richardson P."/>
        </authorList>
    </citation>
    <scope>NUCLEOTIDE SEQUENCE [LARGE SCALE GENOMIC DNA]</scope>
    <source>
        <strain evidence="5">DSM 6194 / JCM 14653 / NBRC 101360 / PT</strain>
    </source>
</reference>
<evidence type="ECO:0000259" key="3">
    <source>
        <dbReference type="Pfam" id="PF02769"/>
    </source>
</evidence>
<keyword evidence="1" id="KW-0547">Nucleotide-binding</keyword>
<keyword evidence="1" id="KW-0784">Thiamine biosynthesis</keyword>
<dbReference type="NCBIfam" id="TIGR01379">
    <property type="entry name" value="thiL"/>
    <property type="match status" value="1"/>
</dbReference>
<keyword evidence="1" id="KW-0808">Transferase</keyword>
<dbReference type="HOGENOM" id="CLU_046964_2_0_2"/>
<dbReference type="InterPro" id="IPR016188">
    <property type="entry name" value="PurM-like_N"/>
</dbReference>
<dbReference type="HAMAP" id="MF_02128">
    <property type="entry name" value="TMP_kinase"/>
    <property type="match status" value="1"/>
</dbReference>
<dbReference type="InterPro" id="IPR010918">
    <property type="entry name" value="PurM-like_C_dom"/>
</dbReference>
<comment type="pathway">
    <text evidence="1">Cofactor biosynthesis; thiamine diphosphate biosynthesis; thiamine diphosphate from thiamine phosphate: step 1/1.</text>
</comment>
<dbReference type="GO" id="GO:0005524">
    <property type="term" value="F:ATP binding"/>
    <property type="evidence" value="ECO:0007669"/>
    <property type="project" value="UniProtKB-UniRule"/>
</dbReference>
<feature type="domain" description="PurM-like C-terminal" evidence="3">
    <location>
        <begin position="164"/>
        <end position="303"/>
    </location>
</feature>
<feature type="binding site" evidence="1">
    <location>
        <position position="160"/>
    </location>
    <ligand>
        <name>ATP</name>
        <dbReference type="ChEBI" id="CHEBI:30616"/>
    </ligand>
</feature>
<dbReference type="GO" id="GO:0009229">
    <property type="term" value="P:thiamine diphosphate biosynthetic process"/>
    <property type="evidence" value="ECO:0007669"/>
    <property type="project" value="UniProtKB-UniRule"/>
</dbReference>
<dbReference type="EMBL" id="CP000477">
    <property type="protein sequence ID" value="ABK14876.1"/>
    <property type="molecule type" value="Genomic_DNA"/>
</dbReference>
<feature type="binding site" evidence="1">
    <location>
        <position position="43"/>
    </location>
    <ligand>
        <name>Mg(2+)</name>
        <dbReference type="ChEBI" id="CHEBI:18420"/>
        <label>3</label>
    </ligand>
</feature>
<dbReference type="InterPro" id="IPR036676">
    <property type="entry name" value="PurM-like_C_sf"/>
</dbReference>
<feature type="binding site" evidence="1">
    <location>
        <position position="59"/>
    </location>
    <ligand>
        <name>Mg(2+)</name>
        <dbReference type="ChEBI" id="CHEBI:18420"/>
        <label>1</label>
    </ligand>
</feature>
<evidence type="ECO:0000313" key="5">
    <source>
        <dbReference type="Proteomes" id="UP000000674"/>
    </source>
</evidence>
<keyword evidence="1 4" id="KW-0418">Kinase</keyword>
<feature type="binding site" evidence="1">
    <location>
        <position position="43"/>
    </location>
    <ligand>
        <name>Mg(2+)</name>
        <dbReference type="ChEBI" id="CHEBI:18420"/>
        <label>4</label>
    </ligand>
</feature>
<feature type="binding site" evidence="1">
    <location>
        <position position="223"/>
    </location>
    <ligand>
        <name>Mg(2+)</name>
        <dbReference type="ChEBI" id="CHEBI:18420"/>
        <label>5</label>
    </ligand>
</feature>
<dbReference type="EC" id="2.7.4.16" evidence="1"/>
<dbReference type="KEGG" id="mtp:Mthe_1093"/>
<name>A0B852_METTP</name>
<dbReference type="GO" id="GO:0009228">
    <property type="term" value="P:thiamine biosynthetic process"/>
    <property type="evidence" value="ECO:0007669"/>
    <property type="project" value="UniProtKB-KW"/>
</dbReference>
<feature type="binding site" evidence="1">
    <location>
        <position position="57"/>
    </location>
    <ligand>
        <name>Mg(2+)</name>
        <dbReference type="ChEBI" id="CHEBI:18420"/>
        <label>4</label>
    </ligand>
</feature>
<dbReference type="Gene3D" id="3.30.1330.10">
    <property type="entry name" value="PurM-like, N-terminal domain"/>
    <property type="match status" value="1"/>
</dbReference>
<feature type="domain" description="PurM-like N-terminal" evidence="2">
    <location>
        <begin position="42"/>
        <end position="152"/>
    </location>
</feature>
<protein>
    <recommendedName>
        <fullName evidence="1">Thiamine-monophosphate kinase</fullName>
        <shortName evidence="1">TMP kinase</shortName>
        <shortName evidence="1">Thiamine-phosphate kinase</shortName>
        <ecNumber evidence="1">2.7.4.16</ecNumber>
    </recommendedName>
</protein>
<dbReference type="InterPro" id="IPR036921">
    <property type="entry name" value="PurM-like_N_sf"/>
</dbReference>
<keyword evidence="1" id="KW-0067">ATP-binding</keyword>
<dbReference type="SUPFAM" id="SSF55326">
    <property type="entry name" value="PurM N-terminal domain-like"/>
    <property type="match status" value="1"/>
</dbReference>
<feature type="binding site" evidence="1">
    <location>
        <position position="59"/>
    </location>
    <ligand>
        <name>Mg(2+)</name>
        <dbReference type="ChEBI" id="CHEBI:18420"/>
        <label>2</label>
    </ligand>
</feature>
<feature type="binding site" evidence="1">
    <location>
        <position position="87"/>
    </location>
    <ligand>
        <name>Mg(2+)</name>
        <dbReference type="ChEBI" id="CHEBI:18420"/>
        <label>3</label>
    </ligand>
</feature>
<organism evidence="4 5">
    <name type="scientific">Methanothrix thermoacetophila (strain DSM 6194 / JCM 14653 / NBRC 101360 / PT)</name>
    <name type="common">Methanosaeta thermophila</name>
    <dbReference type="NCBI Taxonomy" id="349307"/>
    <lineage>
        <taxon>Archaea</taxon>
        <taxon>Methanobacteriati</taxon>
        <taxon>Methanobacteriota</taxon>
        <taxon>Stenosarchaea group</taxon>
        <taxon>Methanomicrobia</taxon>
        <taxon>Methanotrichales</taxon>
        <taxon>Methanotrichaceae</taxon>
        <taxon>Methanothrix</taxon>
    </lineage>
</organism>
<feature type="binding site" evidence="1">
    <location>
        <position position="135"/>
    </location>
    <ligand>
        <name>Mg(2+)</name>
        <dbReference type="ChEBI" id="CHEBI:18420"/>
        <label>1</label>
    </ligand>
</feature>
<feature type="binding site" evidence="1">
    <location>
        <position position="321"/>
    </location>
    <ligand>
        <name>substrate</name>
    </ligand>
</feature>
<feature type="binding site" evidence="1">
    <location>
        <position position="58"/>
    </location>
    <ligand>
        <name>Mg(2+)</name>
        <dbReference type="ChEBI" id="CHEBI:18420"/>
        <label>1</label>
    </ligand>
</feature>
<dbReference type="PANTHER" id="PTHR30270:SF3">
    <property type="entry name" value="THIAMINE-MONOPHOSPHATE KINASE"/>
    <property type="match status" value="1"/>
</dbReference>
<evidence type="ECO:0000256" key="1">
    <source>
        <dbReference type="HAMAP-Rule" id="MF_02128"/>
    </source>
</evidence>
<feature type="binding site" evidence="1">
    <location>
        <position position="87"/>
    </location>
    <ligand>
        <name>Mg(2+)</name>
        <dbReference type="ChEBI" id="CHEBI:18420"/>
        <label>4</label>
    </ligand>
</feature>
<sequence>MIIRSLETEGFVWGISGMRFSDIGERSLISKITEVLGGLEHDDCAVVELDGDYLVVTTDMLHRETDFPDQATPWQIGWMSAAVNLSDIAAMGAEPLGVLIASGIPPETDLEFVEEIFEGIRDCVKAHGTEVLGGDTDAHRELTICGTALGRVSRERILRRRGARPGDLLCTTGSLGGAGAGLKALKIGRIDLARRLLEPCPRVREGIALAGTGAVTAMMDNSDGLALSLHDLAEAGGTGFLVECERIPIAEEVRAIAESDDEALEMVLRAGGDFELLLTVREDMIDDARKACELTVIGRAVETGIWLERDGSRIPISRRGYEHGS</sequence>
<dbReference type="PIRSF" id="PIRSF005303">
    <property type="entry name" value="Thiam_monoph_kin"/>
    <property type="match status" value="1"/>
</dbReference>
<feature type="binding site" evidence="1">
    <location>
        <position position="87"/>
    </location>
    <ligand>
        <name>Mg(2+)</name>
        <dbReference type="ChEBI" id="CHEBI:18420"/>
        <label>2</label>
    </ligand>
</feature>
<feature type="binding site" evidence="1">
    <location>
        <position position="220"/>
    </location>
    <ligand>
        <name>Mg(2+)</name>
        <dbReference type="ChEBI" id="CHEBI:18420"/>
        <label>3</label>
    </ligand>
</feature>